<accession>A0A6C0CIP1</accession>
<reference evidence="2" key="1">
    <citation type="journal article" date="2020" name="Nature">
        <title>Giant virus diversity and host interactions through global metagenomics.</title>
        <authorList>
            <person name="Schulz F."/>
            <person name="Roux S."/>
            <person name="Paez-Espino D."/>
            <person name="Jungbluth S."/>
            <person name="Walsh D.A."/>
            <person name="Denef V.J."/>
            <person name="McMahon K.D."/>
            <person name="Konstantinidis K.T."/>
            <person name="Eloe-Fadrosh E.A."/>
            <person name="Kyrpides N.C."/>
            <person name="Woyke T."/>
        </authorList>
    </citation>
    <scope>NUCLEOTIDE SEQUENCE</scope>
    <source>
        <strain evidence="2">GVMAG-M-3300021079-18</strain>
    </source>
</reference>
<evidence type="ECO:0000256" key="1">
    <source>
        <dbReference type="SAM" id="Phobius"/>
    </source>
</evidence>
<sequence length="74" mass="8477">MEEEKIEITSHEKWILAVLLAVLFLLLSTPLAFQTGNRFLSFVGFSYIKNNQITPAGWILHAVIFALLVRLMMK</sequence>
<organism evidence="2">
    <name type="scientific">viral metagenome</name>
    <dbReference type="NCBI Taxonomy" id="1070528"/>
    <lineage>
        <taxon>unclassified sequences</taxon>
        <taxon>metagenomes</taxon>
        <taxon>organismal metagenomes</taxon>
    </lineage>
</organism>
<proteinExistence type="predicted"/>
<name>A0A6C0CIP1_9ZZZZ</name>
<feature type="transmembrane region" description="Helical" evidence="1">
    <location>
        <begin position="53"/>
        <end position="73"/>
    </location>
</feature>
<evidence type="ECO:0000313" key="2">
    <source>
        <dbReference type="EMBL" id="QHT03524.1"/>
    </source>
</evidence>
<keyword evidence="1" id="KW-1133">Transmembrane helix</keyword>
<keyword evidence="1" id="KW-0472">Membrane</keyword>
<dbReference type="EMBL" id="MN739412">
    <property type="protein sequence ID" value="QHT03524.1"/>
    <property type="molecule type" value="Genomic_DNA"/>
</dbReference>
<feature type="transmembrane region" description="Helical" evidence="1">
    <location>
        <begin position="14"/>
        <end position="33"/>
    </location>
</feature>
<dbReference type="AlphaFoldDB" id="A0A6C0CIP1"/>
<protein>
    <submittedName>
        <fullName evidence="2">Uncharacterized protein</fullName>
    </submittedName>
</protein>
<keyword evidence="1" id="KW-0812">Transmembrane</keyword>